<feature type="region of interest" description="Disordered" evidence="1">
    <location>
        <begin position="181"/>
        <end position="206"/>
    </location>
</feature>
<dbReference type="InParanoid" id="A0A6I9SKW2"/>
<dbReference type="FunCoup" id="A0A6I9SKW2">
    <property type="interactions" value="756"/>
</dbReference>
<dbReference type="InterPro" id="IPR007275">
    <property type="entry name" value="YTH_domain"/>
</dbReference>
<dbReference type="Gene3D" id="3.10.590.10">
    <property type="entry name" value="ph1033 like domains"/>
    <property type="match status" value="1"/>
</dbReference>
<feature type="compositionally biased region" description="Basic and acidic residues" evidence="1">
    <location>
        <begin position="667"/>
        <end position="685"/>
    </location>
</feature>
<dbReference type="Pfam" id="PF04146">
    <property type="entry name" value="YTH"/>
    <property type="match status" value="1"/>
</dbReference>
<dbReference type="CDD" id="cd21134">
    <property type="entry name" value="YTH"/>
    <property type="match status" value="1"/>
</dbReference>
<feature type="compositionally biased region" description="Polar residues" evidence="1">
    <location>
        <begin position="190"/>
        <end position="205"/>
    </location>
</feature>
<evidence type="ECO:0000256" key="1">
    <source>
        <dbReference type="SAM" id="MobiDB-lite"/>
    </source>
</evidence>
<keyword evidence="3" id="KW-1185">Reference proteome</keyword>
<dbReference type="RefSeq" id="XP_010941499.1">
    <property type="nucleotide sequence ID" value="XM_010943197.3"/>
</dbReference>
<proteinExistence type="predicted"/>
<reference evidence="4" key="1">
    <citation type="submission" date="2025-08" db="UniProtKB">
        <authorList>
            <consortium name="RefSeq"/>
        </authorList>
    </citation>
    <scope>IDENTIFICATION</scope>
</reference>
<feature type="region of interest" description="Disordered" evidence="1">
    <location>
        <begin position="768"/>
        <end position="792"/>
    </location>
</feature>
<protein>
    <submittedName>
        <fullName evidence="4">YTH domain-containing protein ECT4</fullName>
    </submittedName>
</protein>
<evidence type="ECO:0000259" key="2">
    <source>
        <dbReference type="PROSITE" id="PS50882"/>
    </source>
</evidence>
<dbReference type="Proteomes" id="UP000504607">
    <property type="component" value="Unplaced"/>
</dbReference>
<feature type="region of interest" description="Disordered" evidence="1">
    <location>
        <begin position="664"/>
        <end position="733"/>
    </location>
</feature>
<dbReference type="InterPro" id="IPR045168">
    <property type="entry name" value="YTH_prot"/>
</dbReference>
<gene>
    <name evidence="4" type="primary">LOC105059769</name>
</gene>
<dbReference type="GO" id="GO:0061157">
    <property type="term" value="P:mRNA destabilization"/>
    <property type="evidence" value="ECO:0007669"/>
    <property type="project" value="TreeGrafter"/>
</dbReference>
<evidence type="ECO:0000313" key="3">
    <source>
        <dbReference type="Proteomes" id="UP000504607"/>
    </source>
</evidence>
<accession>A0A6I9SKW2</accession>
<sequence length="850" mass="93861">MGSEVAPDFIFDQGVYYPPAANYYGYYCTGIESPGEWNDHQSFLGLDGQDLHYSGPENLPYVYYAPSYGYAQSDYNPYNPFIPGAVIGVDSTFIGTQQYFSSPTYQQPVSSTPYVPAIFQSSSDIVSNGTMDPLLTNPVAKVASKSDIEGATYAPPQASAGKAAYLPRVAFGKSSSEASSQQFRAPATLSEGSLNNKPPSEQCASHGSMLPGNLPHVIQFQGRNSSGSVRATDNFLHGRAPSVQNSLKVDMLGNNALNNFGSNVHKRAAVDKFRPPFQSNDFLFNGTGSPYTLSEQNQGPRTNEARGQWTSITIKSYTTRVAVSDSQGNIIINASQYNRDDFPVEYPDAKFFVIKSYSEDDVHRSIKYNVWSSTPTGNRRLDIAYKDAQRLSVGKPKSCPVFLFFSVNASGQFCGVAEMTGPVDFQKDMDFWQQDKWTGSFPVKWHIVKDVQNSSFRHIILENNENKPVTHSRDTQEIAYMPGINMLKIFKNSTLNRSILDDLMHYEERERVTQVEKSRLLRKTYNSSLFVPAFVPTNIVNGSVNQPPPAHDIQQDDIVARFKKVDEKSVENEFPKNDEIHRNCTVSWPFNVDGEQPNGIVKQHLKVDGKDDKQPNLIADKLPELNGKQLLDVADQHLEAHEEQQNGTVGSPKADGRQMDYTVTRPLIDKKQPNSSDDRPLKGDGRQLNYSVHPSKANEKRFDGTAVKASKADGKQANSTVPRTPKAGGKRFNGMVHHSPNIVESPIKPDDSQISVNMALTNDQAFPKLGVTRRPDGKKDAKPKPIVNPSGASPIMKIDSLSINSSISEADCSNAAADVVTVGSVHIKVKDFGEPFSEVLTFGIIPVDRR</sequence>
<dbReference type="OrthoDB" id="306690at2759"/>
<name>A0A6I9SKW2_ELAGV</name>
<dbReference type="PROSITE" id="PS50882">
    <property type="entry name" value="YTH"/>
    <property type="match status" value="1"/>
</dbReference>
<dbReference type="PANTHER" id="PTHR12357:SF92">
    <property type="entry name" value="YTH DOMAIN-CONTAINING FAMILY PROTEIN"/>
    <property type="match status" value="1"/>
</dbReference>
<feature type="compositionally biased region" description="Basic and acidic residues" evidence="1">
    <location>
        <begin position="773"/>
        <end position="783"/>
    </location>
</feature>
<dbReference type="GeneID" id="105059769"/>
<dbReference type="GO" id="GO:0003729">
    <property type="term" value="F:mRNA binding"/>
    <property type="evidence" value="ECO:0007669"/>
    <property type="project" value="TreeGrafter"/>
</dbReference>
<organism evidence="3 4">
    <name type="scientific">Elaeis guineensis var. tenera</name>
    <name type="common">Oil palm</name>
    <dbReference type="NCBI Taxonomy" id="51953"/>
    <lineage>
        <taxon>Eukaryota</taxon>
        <taxon>Viridiplantae</taxon>
        <taxon>Streptophyta</taxon>
        <taxon>Embryophyta</taxon>
        <taxon>Tracheophyta</taxon>
        <taxon>Spermatophyta</taxon>
        <taxon>Magnoliopsida</taxon>
        <taxon>Liliopsida</taxon>
        <taxon>Arecaceae</taxon>
        <taxon>Arecoideae</taxon>
        <taxon>Cocoseae</taxon>
        <taxon>Elaeidinae</taxon>
        <taxon>Elaeis</taxon>
    </lineage>
</organism>
<dbReference type="AlphaFoldDB" id="A0A6I9SKW2"/>
<dbReference type="KEGG" id="egu:105059769"/>
<evidence type="ECO:0000313" key="4">
    <source>
        <dbReference type="RefSeq" id="XP_010941499.1"/>
    </source>
</evidence>
<dbReference type="GO" id="GO:0005737">
    <property type="term" value="C:cytoplasm"/>
    <property type="evidence" value="ECO:0007669"/>
    <property type="project" value="TreeGrafter"/>
</dbReference>
<dbReference type="PANTHER" id="PTHR12357">
    <property type="entry name" value="YTH YT521-B HOMOLOGY DOMAIN-CONTAINING"/>
    <property type="match status" value="1"/>
</dbReference>
<feature type="domain" description="YTH" evidence="2">
    <location>
        <begin position="349"/>
        <end position="490"/>
    </location>
</feature>